<keyword evidence="3" id="KW-0378">Hydrolase</keyword>
<dbReference type="PANTHER" id="PTHR33018:SF34">
    <property type="entry name" value="OS02G0472350 PROTEIN"/>
    <property type="match status" value="1"/>
</dbReference>
<dbReference type="Gene3D" id="3.40.395.10">
    <property type="entry name" value="Adenoviral Proteinase, Chain A"/>
    <property type="match status" value="1"/>
</dbReference>
<dbReference type="InterPro" id="IPR058352">
    <property type="entry name" value="DUF8039"/>
</dbReference>
<feature type="region of interest" description="Disordered" evidence="1">
    <location>
        <begin position="1"/>
        <end position="25"/>
    </location>
</feature>
<evidence type="ECO:0000313" key="4">
    <source>
        <dbReference type="Proteomes" id="UP001632038"/>
    </source>
</evidence>
<evidence type="ECO:0000256" key="1">
    <source>
        <dbReference type="SAM" id="MobiDB-lite"/>
    </source>
</evidence>
<dbReference type="InterPro" id="IPR038765">
    <property type="entry name" value="Papain-like_cys_pep_sf"/>
</dbReference>
<organism evidence="3 4">
    <name type="scientific">Castilleja foliolosa</name>
    <dbReference type="NCBI Taxonomy" id="1961234"/>
    <lineage>
        <taxon>Eukaryota</taxon>
        <taxon>Viridiplantae</taxon>
        <taxon>Streptophyta</taxon>
        <taxon>Embryophyta</taxon>
        <taxon>Tracheophyta</taxon>
        <taxon>Spermatophyta</taxon>
        <taxon>Magnoliopsida</taxon>
        <taxon>eudicotyledons</taxon>
        <taxon>Gunneridae</taxon>
        <taxon>Pentapetalae</taxon>
        <taxon>asterids</taxon>
        <taxon>lamiids</taxon>
        <taxon>Lamiales</taxon>
        <taxon>Orobanchaceae</taxon>
        <taxon>Pedicularideae</taxon>
        <taxon>Castillejinae</taxon>
        <taxon>Castilleja</taxon>
    </lineage>
</organism>
<reference evidence="4" key="1">
    <citation type="journal article" date="2024" name="IScience">
        <title>Strigolactones Initiate the Formation of Haustorium-like Structures in Castilleja.</title>
        <authorList>
            <person name="Buerger M."/>
            <person name="Peterson D."/>
            <person name="Chory J."/>
        </authorList>
    </citation>
    <scope>NUCLEOTIDE SEQUENCE [LARGE SCALE GENOMIC DNA]</scope>
</reference>
<feature type="compositionally biased region" description="Basic and acidic residues" evidence="1">
    <location>
        <begin position="232"/>
        <end position="241"/>
    </location>
</feature>
<accession>A0ABD3ELN1</accession>
<dbReference type="GO" id="GO:0016787">
    <property type="term" value="F:hydrolase activity"/>
    <property type="evidence" value="ECO:0007669"/>
    <property type="project" value="UniProtKB-KW"/>
</dbReference>
<feature type="domain" description="DUF8039" evidence="2">
    <location>
        <begin position="408"/>
        <end position="487"/>
    </location>
</feature>
<sequence>MEIVQTNDGQSNDGQPTQPGISDQPNTLVERTAARRARKPTRMARLTLRYPGKVKILFDSQRLMAIGPKKKITDSFKSYLGFLGRKQPSILLKSWKSVSANTKELIWQAILEKFEIFLVDDDKEIEMSLVDVKLQNRFRRKWVNYVGRRWAVFKTNLTTNFIYGKKKDEPPYVKEYEFLNKETWDAFVAARLSEEEKAKRLKAQEIQSQNKCPQRCSRGGYEVLTQKMMDEKIKARQKASDDPSEIIEPPSPPSRHETWKRARIKPSGEYINEATSAIAAKIFEQEQSSGNFTPSGRNDLLAVAIGKPDHPSRVRGVGKGYTVKTYFGKQERAVDGMVSREEVAAIIAEMKASMQAEMQANLRAEMKMILSSQASSGADPDTPVGMSAKGSCAPDFMPSDQQDEHAGKEVGDCELYVEDPHKRLVAYGRMHELGSHIHHRIMNAGEVRVSVERVVVEDALVPLPTEEVTKVGEAPNQFIAWPRRLVVETVKQVNSQRELFPNRSSQVNEEPQITPLNKTDALKTLWFAAADIKEPRKLWIEAGIVGLTRTSVYINQVDIMGLLATGTISIPVMKFYNKCLYKLLKSSGKAERYGLICPLSIQTHGNNEDMGLIRNRIGEGGKGWELMALCPKLGCITWFSCTMKGKKPKKKLPDMIETAFEAYHFVKGMRSNTLSKPKWVYPTCCPQDVGDAECGLFVMRHMLEIIKLDVVDSFEKALSMEEPYSSDDIDDVRRRWAECFLEVM</sequence>
<dbReference type="PANTHER" id="PTHR33018">
    <property type="entry name" value="OS10G0338966 PROTEIN-RELATED"/>
    <property type="match status" value="1"/>
</dbReference>
<keyword evidence="3" id="KW-0647">Proteasome</keyword>
<dbReference type="AlphaFoldDB" id="A0ABD3ELN1"/>
<dbReference type="SUPFAM" id="SSF54001">
    <property type="entry name" value="Cysteine proteinases"/>
    <property type="match status" value="1"/>
</dbReference>
<comment type="caution">
    <text evidence="3">The sequence shown here is derived from an EMBL/GenBank/DDBJ whole genome shotgun (WGS) entry which is preliminary data.</text>
</comment>
<dbReference type="EC" id="3.-.-.-" evidence="3"/>
<feature type="region of interest" description="Disordered" evidence="1">
    <location>
        <begin position="232"/>
        <end position="259"/>
    </location>
</feature>
<gene>
    <name evidence="3" type="primary">PSMB3_14</name>
    <name evidence="3" type="ORF">CASFOL_003640</name>
</gene>
<name>A0ABD3ELN1_9LAMI</name>
<proteinExistence type="predicted"/>
<dbReference type="GO" id="GO:0000502">
    <property type="term" value="C:proteasome complex"/>
    <property type="evidence" value="ECO:0007669"/>
    <property type="project" value="UniProtKB-KW"/>
</dbReference>
<evidence type="ECO:0000313" key="3">
    <source>
        <dbReference type="EMBL" id="KAL3653959.1"/>
    </source>
</evidence>
<dbReference type="Pfam" id="PF26133">
    <property type="entry name" value="DUF8039"/>
    <property type="match status" value="1"/>
</dbReference>
<keyword evidence="4" id="KW-1185">Reference proteome</keyword>
<evidence type="ECO:0000259" key="2">
    <source>
        <dbReference type="Pfam" id="PF26133"/>
    </source>
</evidence>
<dbReference type="EMBL" id="JAVIJP010000005">
    <property type="protein sequence ID" value="KAL3653959.1"/>
    <property type="molecule type" value="Genomic_DNA"/>
</dbReference>
<protein>
    <submittedName>
        <fullName evidence="3">Proteasome subunit beta type-3</fullName>
        <ecNumber evidence="3">3.-.-.-</ecNumber>
    </submittedName>
</protein>
<dbReference type="Proteomes" id="UP001632038">
    <property type="component" value="Unassembled WGS sequence"/>
</dbReference>